<reference evidence="7 8" key="1">
    <citation type="submission" date="2014-12" db="EMBL/GenBank/DDBJ databases">
        <title>Genome sequencing of Brevundimonas nasdae TPW30.</title>
        <authorList>
            <person name="Tan P.W."/>
            <person name="Chan K.-G."/>
        </authorList>
    </citation>
    <scope>NUCLEOTIDE SEQUENCE [LARGE SCALE GENOMIC DNA]</scope>
    <source>
        <strain evidence="7 8">TPW30</strain>
    </source>
</reference>
<proteinExistence type="inferred from homology"/>
<evidence type="ECO:0000256" key="4">
    <source>
        <dbReference type="SAM" id="MobiDB-lite"/>
    </source>
</evidence>
<dbReference type="GO" id="GO:0016020">
    <property type="term" value="C:membrane"/>
    <property type="evidence" value="ECO:0007669"/>
    <property type="project" value="TreeGrafter"/>
</dbReference>
<gene>
    <name evidence="7" type="ORF">RM53_07740</name>
</gene>
<dbReference type="InterPro" id="IPR002347">
    <property type="entry name" value="SDR_fam"/>
</dbReference>
<evidence type="ECO:0000313" key="7">
    <source>
        <dbReference type="EMBL" id="KIC59056.1"/>
    </source>
</evidence>
<evidence type="ECO:0000259" key="6">
    <source>
        <dbReference type="SMART" id="SM00822"/>
    </source>
</evidence>
<feature type="domain" description="Ketoreductase" evidence="6">
    <location>
        <begin position="2"/>
        <end position="178"/>
    </location>
</feature>
<dbReference type="RefSeq" id="WP_039245642.1">
    <property type="nucleotide sequence ID" value="NZ_JWSY01000009.1"/>
</dbReference>
<feature type="transmembrane region" description="Helical" evidence="5">
    <location>
        <begin position="304"/>
        <end position="324"/>
    </location>
</feature>
<dbReference type="SUPFAM" id="SSF51735">
    <property type="entry name" value="NAD(P)-binding Rossmann-fold domains"/>
    <property type="match status" value="1"/>
</dbReference>
<dbReference type="PANTHER" id="PTHR44196">
    <property type="entry name" value="DEHYDROGENASE/REDUCTASE SDR FAMILY MEMBER 7B"/>
    <property type="match status" value="1"/>
</dbReference>
<dbReference type="PRINTS" id="PR00080">
    <property type="entry name" value="SDRFAMILY"/>
</dbReference>
<dbReference type="STRING" id="172043.RM53_07740"/>
<keyword evidence="5" id="KW-0812">Transmembrane</keyword>
<dbReference type="AlphaFoldDB" id="A0A0B4CXE9"/>
<evidence type="ECO:0000256" key="3">
    <source>
        <dbReference type="RuleBase" id="RU000363"/>
    </source>
</evidence>
<dbReference type="Proteomes" id="UP000031166">
    <property type="component" value="Unassembled WGS sequence"/>
</dbReference>
<protein>
    <submittedName>
        <fullName evidence="7">Short-chain dehydrogenase</fullName>
    </submittedName>
</protein>
<evidence type="ECO:0000256" key="1">
    <source>
        <dbReference type="ARBA" id="ARBA00006484"/>
    </source>
</evidence>
<comment type="similarity">
    <text evidence="1 3">Belongs to the short-chain dehydrogenases/reductases (SDR) family.</text>
</comment>
<evidence type="ECO:0000256" key="2">
    <source>
        <dbReference type="ARBA" id="ARBA00023002"/>
    </source>
</evidence>
<dbReference type="PROSITE" id="PS00061">
    <property type="entry name" value="ADH_SHORT"/>
    <property type="match status" value="1"/>
</dbReference>
<dbReference type="GO" id="GO:0016491">
    <property type="term" value="F:oxidoreductase activity"/>
    <property type="evidence" value="ECO:0007669"/>
    <property type="project" value="UniProtKB-KW"/>
</dbReference>
<evidence type="ECO:0000313" key="8">
    <source>
        <dbReference type="Proteomes" id="UP000031166"/>
    </source>
</evidence>
<dbReference type="Pfam" id="PF00106">
    <property type="entry name" value="adh_short"/>
    <property type="match status" value="1"/>
</dbReference>
<keyword evidence="5" id="KW-1133">Transmembrane helix</keyword>
<name>A0A0B4CXE9_9CAUL</name>
<dbReference type="EMBL" id="JWSY01000009">
    <property type="protein sequence ID" value="KIC59056.1"/>
    <property type="molecule type" value="Genomic_DNA"/>
</dbReference>
<dbReference type="PRINTS" id="PR00081">
    <property type="entry name" value="GDHRDH"/>
</dbReference>
<accession>A0A0B4CXE9</accession>
<dbReference type="InterPro" id="IPR020904">
    <property type="entry name" value="Sc_DH/Rdtase_CS"/>
</dbReference>
<sequence>MPVIVVTGASAGIGLAIADRFARAGWQVVVIARQAERLSAAVEQLKQSGARVIGMAGDVSDPEFVEQAGRSVVDAFGGIDVWVNNAMSTVIGRNEDLTDADYRRVVETTYLSQVYGTRAALRVMRPADKGAVIQISSGLALRPAPLQAAYCGAKAAVDGFTEAIRAELIASASNVTLTTVYLPAVNTPQPLWSRNRTDRAQVIPNPLFDPRLCADAVWSAVQRPSRKVFVGRTTWLMALAQQLTPALADRQAAKMITAQQGDPQLPRLGNLDRPEQGPAAIDGPDIKRVIRPWIGFVSSRQITALKVAAVGVLAGLAAAAGFAIGSSKR</sequence>
<dbReference type="NCBIfam" id="NF005495">
    <property type="entry name" value="PRK07109.1"/>
    <property type="match status" value="1"/>
</dbReference>
<dbReference type="PANTHER" id="PTHR44196:SF1">
    <property type="entry name" value="DEHYDROGENASE_REDUCTASE SDR FAMILY MEMBER 7B"/>
    <property type="match status" value="1"/>
</dbReference>
<feature type="region of interest" description="Disordered" evidence="4">
    <location>
        <begin position="262"/>
        <end position="283"/>
    </location>
</feature>
<dbReference type="Gene3D" id="3.40.50.720">
    <property type="entry name" value="NAD(P)-binding Rossmann-like Domain"/>
    <property type="match status" value="1"/>
</dbReference>
<evidence type="ECO:0000256" key="5">
    <source>
        <dbReference type="SAM" id="Phobius"/>
    </source>
</evidence>
<dbReference type="InterPro" id="IPR036291">
    <property type="entry name" value="NAD(P)-bd_dom_sf"/>
</dbReference>
<keyword evidence="5" id="KW-0472">Membrane</keyword>
<dbReference type="SMART" id="SM00822">
    <property type="entry name" value="PKS_KR"/>
    <property type="match status" value="1"/>
</dbReference>
<organism evidence="7 8">
    <name type="scientific">Brevundimonas nasdae</name>
    <dbReference type="NCBI Taxonomy" id="172043"/>
    <lineage>
        <taxon>Bacteria</taxon>
        <taxon>Pseudomonadati</taxon>
        <taxon>Pseudomonadota</taxon>
        <taxon>Alphaproteobacteria</taxon>
        <taxon>Caulobacterales</taxon>
        <taxon>Caulobacteraceae</taxon>
        <taxon>Brevundimonas</taxon>
    </lineage>
</organism>
<dbReference type="InterPro" id="IPR057326">
    <property type="entry name" value="KR_dom"/>
</dbReference>
<comment type="caution">
    <text evidence="7">The sequence shown here is derived from an EMBL/GenBank/DDBJ whole genome shotgun (WGS) entry which is preliminary data.</text>
</comment>
<keyword evidence="2" id="KW-0560">Oxidoreductase</keyword>